<dbReference type="VEuPathDB" id="FungiDB:H257_11441"/>
<gene>
    <name evidence="2" type="ORF">DYB25_000334</name>
</gene>
<accession>A0A397BHX8</accession>
<evidence type="ECO:0000313" key="2">
    <source>
        <dbReference type="EMBL" id="RHY19290.1"/>
    </source>
</evidence>
<dbReference type="SUPFAM" id="SSF52317">
    <property type="entry name" value="Class I glutamine amidotransferase-like"/>
    <property type="match status" value="1"/>
</dbReference>
<dbReference type="GO" id="GO:0005829">
    <property type="term" value="C:cytosol"/>
    <property type="evidence" value="ECO:0007669"/>
    <property type="project" value="TreeGrafter"/>
</dbReference>
<dbReference type="Pfam" id="PF00117">
    <property type="entry name" value="GATase"/>
    <property type="match status" value="1"/>
</dbReference>
<proteinExistence type="predicted"/>
<sequence>MYSDHLLRFVGIQHTGVTFDDVRHKSKIAMPRFCVIHTEDACSDDDATLGDMFIDGLAREGDSWTVVNPATGDSLATVLQDNYDGIVITGSHYNVRDELPWYKPLIEIIQHVASTGTPNLYGGCFGHQLVAHALGGVAGPSEKFVMKAETVHFLPSSGNLLGPVPASLNLLEVHGDWVSVLPPGADLVAHSDSCANEAFVAGGAHNILCAQGHPEFDVQYCFTETLWDLCKSRLGSADDIARAKASLDAYTDVDAKRFLALISNFLRHKRN</sequence>
<dbReference type="Proteomes" id="UP000266239">
    <property type="component" value="Unassembled WGS sequence"/>
</dbReference>
<dbReference type="PANTHER" id="PTHR42695:SF5">
    <property type="entry name" value="GLUTAMINE AMIDOTRANSFERASE YLR126C-RELATED"/>
    <property type="match status" value="1"/>
</dbReference>
<dbReference type="InterPro" id="IPR029062">
    <property type="entry name" value="Class_I_gatase-like"/>
</dbReference>
<comment type="caution">
    <text evidence="2">The sequence shown here is derived from an EMBL/GenBank/DDBJ whole genome shotgun (WGS) entry which is preliminary data.</text>
</comment>
<reference evidence="2 3" key="1">
    <citation type="submission" date="2018-08" db="EMBL/GenBank/DDBJ databases">
        <title>Aphanomyces genome sequencing and annotation.</title>
        <authorList>
            <person name="Minardi D."/>
            <person name="Oidtmann B."/>
            <person name="Van Der Giezen M."/>
            <person name="Studholme D.J."/>
        </authorList>
    </citation>
    <scope>NUCLEOTIDE SEQUENCE [LARGE SCALE GENOMIC DNA]</scope>
    <source>
        <strain evidence="2 3">Yx</strain>
    </source>
</reference>
<evidence type="ECO:0000313" key="3">
    <source>
        <dbReference type="Proteomes" id="UP000266239"/>
    </source>
</evidence>
<dbReference type="Gene3D" id="3.40.50.880">
    <property type="match status" value="1"/>
</dbReference>
<dbReference type="EMBL" id="QUTA01004561">
    <property type="protein sequence ID" value="RHY19290.1"/>
    <property type="molecule type" value="Genomic_DNA"/>
</dbReference>
<dbReference type="AlphaFoldDB" id="A0A397BHX8"/>
<protein>
    <recommendedName>
        <fullName evidence="1">Glutamine amidotransferase domain-containing protein</fullName>
    </recommendedName>
</protein>
<evidence type="ECO:0000259" key="1">
    <source>
        <dbReference type="Pfam" id="PF00117"/>
    </source>
</evidence>
<name>A0A397BHX8_APHAT</name>
<dbReference type="CDD" id="cd01741">
    <property type="entry name" value="GATase1_1"/>
    <property type="match status" value="1"/>
</dbReference>
<organism evidence="2 3">
    <name type="scientific">Aphanomyces astaci</name>
    <name type="common">Crayfish plague agent</name>
    <dbReference type="NCBI Taxonomy" id="112090"/>
    <lineage>
        <taxon>Eukaryota</taxon>
        <taxon>Sar</taxon>
        <taxon>Stramenopiles</taxon>
        <taxon>Oomycota</taxon>
        <taxon>Saprolegniomycetes</taxon>
        <taxon>Saprolegniales</taxon>
        <taxon>Verrucalvaceae</taxon>
        <taxon>Aphanomyces</taxon>
    </lineage>
</organism>
<feature type="domain" description="Glutamine amidotransferase" evidence="1">
    <location>
        <begin position="65"/>
        <end position="217"/>
    </location>
</feature>
<dbReference type="InterPro" id="IPR017926">
    <property type="entry name" value="GATASE"/>
</dbReference>
<dbReference type="InterPro" id="IPR044992">
    <property type="entry name" value="ChyE-like"/>
</dbReference>
<dbReference type="PANTHER" id="PTHR42695">
    <property type="entry name" value="GLUTAMINE AMIDOTRANSFERASE YLR126C-RELATED"/>
    <property type="match status" value="1"/>
</dbReference>